<keyword evidence="2" id="KW-1185">Reference proteome</keyword>
<dbReference type="Proteomes" id="UP001279734">
    <property type="component" value="Unassembled WGS sequence"/>
</dbReference>
<dbReference type="EMBL" id="BSYO01000018">
    <property type="protein sequence ID" value="GMH17818.1"/>
    <property type="molecule type" value="Genomic_DNA"/>
</dbReference>
<reference evidence="1" key="1">
    <citation type="submission" date="2023-05" db="EMBL/GenBank/DDBJ databases">
        <title>Nepenthes gracilis genome sequencing.</title>
        <authorList>
            <person name="Fukushima K."/>
        </authorList>
    </citation>
    <scope>NUCLEOTIDE SEQUENCE</scope>
    <source>
        <strain evidence="1">SING2019-196</strain>
    </source>
</reference>
<organism evidence="1 2">
    <name type="scientific">Nepenthes gracilis</name>
    <name type="common">Slender pitcher plant</name>
    <dbReference type="NCBI Taxonomy" id="150966"/>
    <lineage>
        <taxon>Eukaryota</taxon>
        <taxon>Viridiplantae</taxon>
        <taxon>Streptophyta</taxon>
        <taxon>Embryophyta</taxon>
        <taxon>Tracheophyta</taxon>
        <taxon>Spermatophyta</taxon>
        <taxon>Magnoliopsida</taxon>
        <taxon>eudicotyledons</taxon>
        <taxon>Gunneridae</taxon>
        <taxon>Pentapetalae</taxon>
        <taxon>Caryophyllales</taxon>
        <taxon>Nepenthaceae</taxon>
        <taxon>Nepenthes</taxon>
    </lineage>
</organism>
<sequence>MEGIGDLEVFDFMREMETDEYCDLIMSEPARKEFSDATSPRGTGLGRLPRDARLLRAGKRVDCQLTKTTGLLRYHPLPGFARWAQSKKCALHVG</sequence>
<evidence type="ECO:0000313" key="1">
    <source>
        <dbReference type="EMBL" id="GMH17818.1"/>
    </source>
</evidence>
<proteinExistence type="predicted"/>
<dbReference type="AlphaFoldDB" id="A0AAD3XUL3"/>
<evidence type="ECO:0000313" key="2">
    <source>
        <dbReference type="Proteomes" id="UP001279734"/>
    </source>
</evidence>
<comment type="caution">
    <text evidence="1">The sequence shown here is derived from an EMBL/GenBank/DDBJ whole genome shotgun (WGS) entry which is preliminary data.</text>
</comment>
<protein>
    <submittedName>
        <fullName evidence="1">Uncharacterized protein</fullName>
    </submittedName>
</protein>
<name>A0AAD3XUL3_NEPGR</name>
<gene>
    <name evidence="1" type="ORF">Nepgr_019659</name>
</gene>
<accession>A0AAD3XUL3</accession>